<organism evidence="1 2">
    <name type="scientific">Hymenobacter koreensis</name>
    <dbReference type="NCBI Taxonomy" id="1084523"/>
    <lineage>
        <taxon>Bacteria</taxon>
        <taxon>Pseudomonadati</taxon>
        <taxon>Bacteroidota</taxon>
        <taxon>Cytophagia</taxon>
        <taxon>Cytophagales</taxon>
        <taxon>Hymenobacteraceae</taxon>
        <taxon>Hymenobacter</taxon>
    </lineage>
</organism>
<evidence type="ECO:0000313" key="2">
    <source>
        <dbReference type="Proteomes" id="UP001500454"/>
    </source>
</evidence>
<sequence length="114" mass="11595">MPKEGPGSTSGPFWSAEVVAGFPVNTMKNVQWLCCGLVVAAGLLGGGSAGFGVGSAANVLQVKPAVQLGQPWAARWLLTRVNNGSGANTSETAQASVVRALGRLVRAYADSAPR</sequence>
<comment type="caution">
    <text evidence="1">The sequence shown here is derived from an EMBL/GenBank/DDBJ whole genome shotgun (WGS) entry which is preliminary data.</text>
</comment>
<gene>
    <name evidence="1" type="ORF">GCM10023186_30600</name>
</gene>
<accession>A0ABP8J756</accession>
<reference evidence="2" key="1">
    <citation type="journal article" date="2019" name="Int. J. Syst. Evol. Microbiol.">
        <title>The Global Catalogue of Microorganisms (GCM) 10K type strain sequencing project: providing services to taxonomists for standard genome sequencing and annotation.</title>
        <authorList>
            <consortium name="The Broad Institute Genomics Platform"/>
            <consortium name="The Broad Institute Genome Sequencing Center for Infectious Disease"/>
            <person name="Wu L."/>
            <person name="Ma J."/>
        </authorList>
    </citation>
    <scope>NUCLEOTIDE SEQUENCE [LARGE SCALE GENOMIC DNA]</scope>
    <source>
        <strain evidence="2">JCM 17924</strain>
    </source>
</reference>
<evidence type="ECO:0000313" key="1">
    <source>
        <dbReference type="EMBL" id="GAA4386229.1"/>
    </source>
</evidence>
<dbReference type="EMBL" id="BAABHA010000010">
    <property type="protein sequence ID" value="GAA4386229.1"/>
    <property type="molecule type" value="Genomic_DNA"/>
</dbReference>
<name>A0ABP8J756_9BACT</name>
<protein>
    <submittedName>
        <fullName evidence="1">Uncharacterized protein</fullName>
    </submittedName>
</protein>
<proteinExistence type="predicted"/>
<keyword evidence="2" id="KW-1185">Reference proteome</keyword>
<dbReference type="Proteomes" id="UP001500454">
    <property type="component" value="Unassembled WGS sequence"/>
</dbReference>